<keyword evidence="5" id="KW-0482">Metalloprotease</keyword>
<evidence type="ECO:0000256" key="1">
    <source>
        <dbReference type="ARBA" id="ARBA00022670"/>
    </source>
</evidence>
<evidence type="ECO:0000256" key="5">
    <source>
        <dbReference type="ARBA" id="ARBA00023049"/>
    </source>
</evidence>
<sequence>MATVMAVPAQQPAADLQEAARAVATTYLTETLGFPEAEFVIKNFATTSSGVTAVYTRQLVNRLEVANADVNINIKNGQIIAFGVSFYRGARPSQPDLAALLDAGSTTGKSPADAFKALASFVGAPRPTTVNVTVPTPTITGGAASDWHASPIFEITFEIAELPMPVS</sequence>
<dbReference type="Pfam" id="PF07504">
    <property type="entry name" value="FTP"/>
    <property type="match status" value="1"/>
</dbReference>
<dbReference type="Proteomes" id="UP000054350">
    <property type="component" value="Unassembled WGS sequence"/>
</dbReference>
<proteinExistence type="predicted"/>
<evidence type="ECO:0000256" key="3">
    <source>
        <dbReference type="ARBA" id="ARBA00022801"/>
    </source>
</evidence>
<dbReference type="VEuPathDB" id="FungiDB:AMAG_20184"/>
<dbReference type="GO" id="GO:0008237">
    <property type="term" value="F:metallopeptidase activity"/>
    <property type="evidence" value="ECO:0007669"/>
    <property type="project" value="UniProtKB-KW"/>
</dbReference>
<protein>
    <recommendedName>
        <fullName evidence="6">FTP domain-containing protein</fullName>
    </recommendedName>
</protein>
<keyword evidence="2" id="KW-0479">Metal-binding</keyword>
<organism evidence="7 8">
    <name type="scientific">Allomyces macrogynus (strain ATCC 38327)</name>
    <name type="common">Allomyces javanicus var. macrogynus</name>
    <dbReference type="NCBI Taxonomy" id="578462"/>
    <lineage>
        <taxon>Eukaryota</taxon>
        <taxon>Fungi</taxon>
        <taxon>Fungi incertae sedis</taxon>
        <taxon>Blastocladiomycota</taxon>
        <taxon>Blastocladiomycetes</taxon>
        <taxon>Blastocladiales</taxon>
        <taxon>Blastocladiaceae</taxon>
        <taxon>Allomyces</taxon>
    </lineage>
</organism>
<dbReference type="EMBL" id="GG745368">
    <property type="protein sequence ID" value="KNE70843.1"/>
    <property type="molecule type" value="Genomic_DNA"/>
</dbReference>
<reference evidence="7 8" key="1">
    <citation type="submission" date="2009-11" db="EMBL/GenBank/DDBJ databases">
        <title>Annotation of Allomyces macrogynus ATCC 38327.</title>
        <authorList>
            <consortium name="The Broad Institute Genome Sequencing Platform"/>
            <person name="Russ C."/>
            <person name="Cuomo C."/>
            <person name="Burger G."/>
            <person name="Gray M.W."/>
            <person name="Holland P.W.H."/>
            <person name="King N."/>
            <person name="Lang F.B.F."/>
            <person name="Roger A.J."/>
            <person name="Ruiz-Trillo I."/>
            <person name="Young S.K."/>
            <person name="Zeng Q."/>
            <person name="Gargeya S."/>
            <person name="Fitzgerald M."/>
            <person name="Haas B."/>
            <person name="Abouelleil A."/>
            <person name="Alvarado L."/>
            <person name="Arachchi H.M."/>
            <person name="Berlin A."/>
            <person name="Chapman S.B."/>
            <person name="Gearin G."/>
            <person name="Goldberg J."/>
            <person name="Griggs A."/>
            <person name="Gujja S."/>
            <person name="Hansen M."/>
            <person name="Heiman D."/>
            <person name="Howarth C."/>
            <person name="Larimer J."/>
            <person name="Lui A."/>
            <person name="MacDonald P.J.P."/>
            <person name="McCowen C."/>
            <person name="Montmayeur A."/>
            <person name="Murphy C."/>
            <person name="Neiman D."/>
            <person name="Pearson M."/>
            <person name="Priest M."/>
            <person name="Roberts A."/>
            <person name="Saif S."/>
            <person name="Shea T."/>
            <person name="Sisk P."/>
            <person name="Stolte C."/>
            <person name="Sykes S."/>
            <person name="Wortman J."/>
            <person name="Nusbaum C."/>
            <person name="Birren B."/>
        </authorList>
    </citation>
    <scope>NUCLEOTIDE SEQUENCE [LARGE SCALE GENOMIC DNA]</scope>
    <source>
        <strain evidence="7 8">ATCC 38327</strain>
    </source>
</reference>
<dbReference type="GO" id="GO:0006508">
    <property type="term" value="P:proteolysis"/>
    <property type="evidence" value="ECO:0007669"/>
    <property type="project" value="UniProtKB-KW"/>
</dbReference>
<evidence type="ECO:0000259" key="6">
    <source>
        <dbReference type="Pfam" id="PF07504"/>
    </source>
</evidence>
<reference evidence="8" key="2">
    <citation type="submission" date="2009-11" db="EMBL/GenBank/DDBJ databases">
        <title>The Genome Sequence of Allomyces macrogynus strain ATCC 38327.</title>
        <authorList>
            <consortium name="The Broad Institute Genome Sequencing Platform"/>
            <person name="Russ C."/>
            <person name="Cuomo C."/>
            <person name="Shea T."/>
            <person name="Young S.K."/>
            <person name="Zeng Q."/>
            <person name="Koehrsen M."/>
            <person name="Haas B."/>
            <person name="Borodovsky M."/>
            <person name="Guigo R."/>
            <person name="Alvarado L."/>
            <person name="Berlin A."/>
            <person name="Borenstein D."/>
            <person name="Chen Z."/>
            <person name="Engels R."/>
            <person name="Freedman E."/>
            <person name="Gellesch M."/>
            <person name="Goldberg J."/>
            <person name="Griggs A."/>
            <person name="Gujja S."/>
            <person name="Heiman D."/>
            <person name="Hepburn T."/>
            <person name="Howarth C."/>
            <person name="Jen D."/>
            <person name="Larson L."/>
            <person name="Lewis B."/>
            <person name="Mehta T."/>
            <person name="Park D."/>
            <person name="Pearson M."/>
            <person name="Roberts A."/>
            <person name="Saif S."/>
            <person name="Shenoy N."/>
            <person name="Sisk P."/>
            <person name="Stolte C."/>
            <person name="Sykes S."/>
            <person name="Walk T."/>
            <person name="White J."/>
            <person name="Yandava C."/>
            <person name="Burger G."/>
            <person name="Gray M.W."/>
            <person name="Holland P.W.H."/>
            <person name="King N."/>
            <person name="Lang F.B.F."/>
            <person name="Roger A.J."/>
            <person name="Ruiz-Trillo I."/>
            <person name="Lander E."/>
            <person name="Nusbaum C."/>
        </authorList>
    </citation>
    <scope>NUCLEOTIDE SEQUENCE [LARGE SCALE GENOMIC DNA]</scope>
    <source>
        <strain evidence="8">ATCC 38327</strain>
    </source>
</reference>
<accession>A0A0L0T7Q3</accession>
<name>A0A0L0T7Q3_ALLM3</name>
<keyword evidence="1" id="KW-0645">Protease</keyword>
<dbReference type="AlphaFoldDB" id="A0A0L0T7Q3"/>
<evidence type="ECO:0000256" key="4">
    <source>
        <dbReference type="ARBA" id="ARBA00022833"/>
    </source>
</evidence>
<feature type="domain" description="FTP" evidence="6">
    <location>
        <begin position="37"/>
        <end position="86"/>
    </location>
</feature>
<evidence type="ECO:0000256" key="2">
    <source>
        <dbReference type="ARBA" id="ARBA00022723"/>
    </source>
</evidence>
<evidence type="ECO:0000313" key="7">
    <source>
        <dbReference type="EMBL" id="KNE70843.1"/>
    </source>
</evidence>
<keyword evidence="4" id="KW-0862">Zinc</keyword>
<dbReference type="PANTHER" id="PTHR33478">
    <property type="entry name" value="EXTRACELLULAR METALLOPROTEINASE MEP"/>
    <property type="match status" value="1"/>
</dbReference>
<dbReference type="InterPro" id="IPR011096">
    <property type="entry name" value="FTP_domain"/>
</dbReference>
<dbReference type="OrthoDB" id="3227768at2759"/>
<dbReference type="InterPro" id="IPR050371">
    <property type="entry name" value="Fungal_virulence_M36"/>
</dbReference>
<keyword evidence="3" id="KW-0378">Hydrolase</keyword>
<dbReference type="PANTHER" id="PTHR33478:SF1">
    <property type="entry name" value="EXTRACELLULAR METALLOPROTEINASE MEP"/>
    <property type="match status" value="1"/>
</dbReference>
<gene>
    <name evidence="7" type="ORF">AMAG_20184</name>
</gene>
<evidence type="ECO:0000313" key="8">
    <source>
        <dbReference type="Proteomes" id="UP000054350"/>
    </source>
</evidence>
<dbReference type="GO" id="GO:0046872">
    <property type="term" value="F:metal ion binding"/>
    <property type="evidence" value="ECO:0007669"/>
    <property type="project" value="UniProtKB-KW"/>
</dbReference>
<keyword evidence="8" id="KW-1185">Reference proteome</keyword>